<feature type="transmembrane region" description="Helical" evidence="8">
    <location>
        <begin position="213"/>
        <end position="237"/>
    </location>
</feature>
<evidence type="ECO:0008006" key="13">
    <source>
        <dbReference type="Google" id="ProtNLM"/>
    </source>
</evidence>
<comment type="subcellular location">
    <subcellularLocation>
        <location evidence="1">Cell membrane</location>
        <topology evidence="1">Multi-pass membrane protein</topology>
    </subcellularLocation>
</comment>
<dbReference type="PANTHER" id="PTHR30566">
    <property type="entry name" value="YNAI-RELATED MECHANOSENSITIVE ION CHANNEL"/>
    <property type="match status" value="1"/>
</dbReference>
<dbReference type="InterPro" id="IPR011014">
    <property type="entry name" value="MscS_channel_TM-2"/>
</dbReference>
<dbReference type="RefSeq" id="WP_061610730.1">
    <property type="nucleotide sequence ID" value="NZ_JEMA01000776.1"/>
</dbReference>
<dbReference type="Pfam" id="PF00924">
    <property type="entry name" value="MS_channel_2nd"/>
    <property type="match status" value="1"/>
</dbReference>
<evidence type="ECO:0000256" key="4">
    <source>
        <dbReference type="ARBA" id="ARBA00022692"/>
    </source>
</evidence>
<keyword evidence="5 8" id="KW-1133">Transmembrane helix</keyword>
<dbReference type="InterPro" id="IPR049142">
    <property type="entry name" value="MS_channel_1st"/>
</dbReference>
<gene>
    <name evidence="11" type="ORF">BE15_45390</name>
</gene>
<dbReference type="InterPro" id="IPR006685">
    <property type="entry name" value="MscS_channel_2nd"/>
</dbReference>
<feature type="transmembrane region" description="Helical" evidence="8">
    <location>
        <begin position="360"/>
        <end position="378"/>
    </location>
</feature>
<evidence type="ECO:0000256" key="8">
    <source>
        <dbReference type="SAM" id="Phobius"/>
    </source>
</evidence>
<keyword evidence="4 8" id="KW-0812">Transmembrane</keyword>
<dbReference type="GO" id="GO:0008381">
    <property type="term" value="F:mechanosensitive monoatomic ion channel activity"/>
    <property type="evidence" value="ECO:0007669"/>
    <property type="project" value="UniProtKB-ARBA"/>
</dbReference>
<dbReference type="Gene3D" id="2.30.30.60">
    <property type="match status" value="1"/>
</dbReference>
<dbReference type="PROSITE" id="PS51257">
    <property type="entry name" value="PROKAR_LIPOPROTEIN"/>
    <property type="match status" value="1"/>
</dbReference>
<evidence type="ECO:0000259" key="9">
    <source>
        <dbReference type="Pfam" id="PF00924"/>
    </source>
</evidence>
<dbReference type="Gene3D" id="1.10.287.1260">
    <property type="match status" value="1"/>
</dbReference>
<sequence>MRWTDPPDAPKRRRFWPPVMWWLRAALAFALVSGCVLLAARAGELSPPPAPAAPAAAGAEDGVDPEVSPVAPDSPRASMRHFFELCRAGNYAEAARYLDVPPGANGAELAQRLKAVLDRHLWVDLESLSPHPLGNTQDNLGPGVEQIGPPIPTRTGTQPVRLVRRTTPDGVRWLFSRATVARVDEWYARLEDRWIRDHLPPALLRPGPRELLWWQWLALPVLGLAGWLVGMVLSYFIRAALRRLVARTDSTLDDVLLGGARGPLTFALALVGVEVSLPWLGLYAPAEQFLDKVVRAGLFIAVFWFALRAIDAVSGRLLAAPATRDNPAARSLVPLMGKIAKVAILIIGVIAVLSELGYPVASLIAGLGIGGVALALAAQKTVENLFGSVSIGVDRALQVGDFVKVDALLGTVETIGLRSTRIRTLDRTLVTIPNGKLADLQIESYTARDRMRLSCVLGLVYETTPAQLRAVLDGCERALRAHPHIWPDDVVVRFVGIGPASFDVEIMAWFQTTDFGEFRTIRQGVLITFLEIIGAAGTRLAYPTRTVHVATRGAERALLDPSADGKAANGREEPRQAPSAAAPPSR</sequence>
<evidence type="ECO:0000256" key="7">
    <source>
        <dbReference type="SAM" id="MobiDB-lite"/>
    </source>
</evidence>
<name>A0A150QDL7_SORCE</name>
<keyword evidence="6 8" id="KW-0472">Membrane</keyword>
<evidence type="ECO:0000256" key="2">
    <source>
        <dbReference type="ARBA" id="ARBA00008017"/>
    </source>
</evidence>
<dbReference type="SUPFAM" id="SSF82861">
    <property type="entry name" value="Mechanosensitive channel protein MscS (YggB), transmembrane region"/>
    <property type="match status" value="1"/>
</dbReference>
<proteinExistence type="inferred from homology"/>
<feature type="domain" description="Mechanosensitive ion channel transmembrane helices 2/3" evidence="10">
    <location>
        <begin position="338"/>
        <end position="379"/>
    </location>
</feature>
<dbReference type="InterPro" id="IPR010920">
    <property type="entry name" value="LSM_dom_sf"/>
</dbReference>
<comment type="caution">
    <text evidence="11">The sequence shown here is derived from an EMBL/GenBank/DDBJ whole genome shotgun (WGS) entry which is preliminary data.</text>
</comment>
<feature type="domain" description="Mechanosensitive ion channel MscS" evidence="9">
    <location>
        <begin position="381"/>
        <end position="445"/>
    </location>
</feature>
<feature type="transmembrane region" description="Helical" evidence="8">
    <location>
        <begin position="264"/>
        <end position="284"/>
    </location>
</feature>
<dbReference type="Pfam" id="PF21088">
    <property type="entry name" value="MS_channel_1st"/>
    <property type="match status" value="1"/>
</dbReference>
<dbReference type="Gene3D" id="3.30.70.100">
    <property type="match status" value="1"/>
</dbReference>
<evidence type="ECO:0000256" key="6">
    <source>
        <dbReference type="ARBA" id="ARBA00023136"/>
    </source>
</evidence>
<dbReference type="InterPro" id="IPR011066">
    <property type="entry name" value="MscS_channel_C_sf"/>
</dbReference>
<evidence type="ECO:0000256" key="5">
    <source>
        <dbReference type="ARBA" id="ARBA00022989"/>
    </source>
</evidence>
<feature type="transmembrane region" description="Helical" evidence="8">
    <location>
        <begin position="331"/>
        <end position="354"/>
    </location>
</feature>
<keyword evidence="3" id="KW-1003">Cell membrane</keyword>
<dbReference type="EMBL" id="JEMA01000776">
    <property type="protein sequence ID" value="KYF66084.1"/>
    <property type="molecule type" value="Genomic_DNA"/>
</dbReference>
<dbReference type="OrthoDB" id="9784565at2"/>
<feature type="region of interest" description="Disordered" evidence="7">
    <location>
        <begin position="560"/>
        <end position="586"/>
    </location>
</feature>
<organism evidence="11 12">
    <name type="scientific">Sorangium cellulosum</name>
    <name type="common">Polyangium cellulosum</name>
    <dbReference type="NCBI Taxonomy" id="56"/>
    <lineage>
        <taxon>Bacteria</taxon>
        <taxon>Pseudomonadati</taxon>
        <taxon>Myxococcota</taxon>
        <taxon>Polyangia</taxon>
        <taxon>Polyangiales</taxon>
        <taxon>Polyangiaceae</taxon>
        <taxon>Sorangium</taxon>
    </lineage>
</organism>
<dbReference type="AlphaFoldDB" id="A0A150QDL7"/>
<dbReference type="PANTHER" id="PTHR30566:SF5">
    <property type="entry name" value="MECHANOSENSITIVE ION CHANNEL PROTEIN 1, MITOCHONDRIAL-RELATED"/>
    <property type="match status" value="1"/>
</dbReference>
<dbReference type="GO" id="GO:0005886">
    <property type="term" value="C:plasma membrane"/>
    <property type="evidence" value="ECO:0007669"/>
    <property type="project" value="UniProtKB-SubCell"/>
</dbReference>
<evidence type="ECO:0000313" key="12">
    <source>
        <dbReference type="Proteomes" id="UP000075260"/>
    </source>
</evidence>
<feature type="transmembrane region" description="Helical" evidence="8">
    <location>
        <begin position="296"/>
        <end position="319"/>
    </location>
</feature>
<protein>
    <recommendedName>
        <fullName evidence="13">Mechanosensitive ion channel protein</fullName>
    </recommendedName>
</protein>
<evidence type="ECO:0000256" key="1">
    <source>
        <dbReference type="ARBA" id="ARBA00004651"/>
    </source>
</evidence>
<accession>A0A150QDL7</accession>
<feature type="region of interest" description="Disordered" evidence="7">
    <location>
        <begin position="47"/>
        <end position="74"/>
    </location>
</feature>
<evidence type="ECO:0000256" key="3">
    <source>
        <dbReference type="ARBA" id="ARBA00022475"/>
    </source>
</evidence>
<evidence type="ECO:0000313" key="11">
    <source>
        <dbReference type="EMBL" id="KYF66084.1"/>
    </source>
</evidence>
<comment type="similarity">
    <text evidence="2">Belongs to the MscS (TC 1.A.23) family.</text>
</comment>
<dbReference type="InterPro" id="IPR023408">
    <property type="entry name" value="MscS_beta-dom_sf"/>
</dbReference>
<dbReference type="SUPFAM" id="SSF50182">
    <property type="entry name" value="Sm-like ribonucleoproteins"/>
    <property type="match status" value="1"/>
</dbReference>
<evidence type="ECO:0000259" key="10">
    <source>
        <dbReference type="Pfam" id="PF21088"/>
    </source>
</evidence>
<dbReference type="Proteomes" id="UP000075260">
    <property type="component" value="Unassembled WGS sequence"/>
</dbReference>
<dbReference type="SUPFAM" id="SSF82689">
    <property type="entry name" value="Mechanosensitive channel protein MscS (YggB), C-terminal domain"/>
    <property type="match status" value="1"/>
</dbReference>
<reference evidence="11 12" key="1">
    <citation type="submission" date="2014-02" db="EMBL/GenBank/DDBJ databases">
        <title>The small core and large imbalanced accessory genome model reveals a collaborative survival strategy of Sorangium cellulosum strains in nature.</title>
        <authorList>
            <person name="Han K."/>
            <person name="Peng R."/>
            <person name="Blom J."/>
            <person name="Li Y.-Z."/>
        </authorList>
    </citation>
    <scope>NUCLEOTIDE SEQUENCE [LARGE SCALE GENOMIC DNA]</scope>
    <source>
        <strain evidence="11 12">So0008-312</strain>
    </source>
</reference>
<feature type="compositionally biased region" description="Low complexity" evidence="7">
    <location>
        <begin position="576"/>
        <end position="586"/>
    </location>
</feature>